<sequence length="132" mass="14481">MHDGGTYGGRMSPGPVDDVLALERELQTMSTRRDPARVDMLLAADFHEIGASGRTWDRGEIIASLAEETGSGPIQVHDLAGRVVADGVVLATWISVRGERRALRSSLWRLDEDGRWRLVHHQGTLLRDGDGV</sequence>
<gene>
    <name evidence="2" type="ORF">GCM10022202_01260</name>
</gene>
<proteinExistence type="predicted"/>
<dbReference type="Gene3D" id="3.10.450.50">
    <property type="match status" value="1"/>
</dbReference>
<evidence type="ECO:0000313" key="3">
    <source>
        <dbReference type="Proteomes" id="UP001410795"/>
    </source>
</evidence>
<accession>A0ABP7B2G9</accession>
<dbReference type="Proteomes" id="UP001410795">
    <property type="component" value="Unassembled WGS sequence"/>
</dbReference>
<dbReference type="InterPro" id="IPR032710">
    <property type="entry name" value="NTF2-like_dom_sf"/>
</dbReference>
<feature type="domain" description="DUF4440" evidence="1">
    <location>
        <begin position="19"/>
        <end position="118"/>
    </location>
</feature>
<dbReference type="Pfam" id="PF14534">
    <property type="entry name" value="DUF4440"/>
    <property type="match status" value="1"/>
</dbReference>
<protein>
    <recommendedName>
        <fullName evidence="1">DUF4440 domain-containing protein</fullName>
    </recommendedName>
</protein>
<dbReference type="SUPFAM" id="SSF54427">
    <property type="entry name" value="NTF2-like"/>
    <property type="match status" value="1"/>
</dbReference>
<dbReference type="InterPro" id="IPR027843">
    <property type="entry name" value="DUF4440"/>
</dbReference>
<comment type="caution">
    <text evidence="2">The sequence shown here is derived from an EMBL/GenBank/DDBJ whole genome shotgun (WGS) entry which is preliminary data.</text>
</comment>
<evidence type="ECO:0000313" key="2">
    <source>
        <dbReference type="EMBL" id="GAA3645779.1"/>
    </source>
</evidence>
<reference evidence="3" key="1">
    <citation type="journal article" date="2019" name="Int. J. Syst. Evol. Microbiol.">
        <title>The Global Catalogue of Microorganisms (GCM) 10K type strain sequencing project: providing services to taxonomists for standard genome sequencing and annotation.</title>
        <authorList>
            <consortium name="The Broad Institute Genomics Platform"/>
            <consortium name="The Broad Institute Genome Sequencing Center for Infectious Disease"/>
            <person name="Wu L."/>
            <person name="Ma J."/>
        </authorList>
    </citation>
    <scope>NUCLEOTIDE SEQUENCE [LARGE SCALE GENOMIC DNA]</scope>
    <source>
        <strain evidence="3">JCM 16546</strain>
    </source>
</reference>
<evidence type="ECO:0000259" key="1">
    <source>
        <dbReference type="Pfam" id="PF14534"/>
    </source>
</evidence>
<organism evidence="2 3">
    <name type="scientific">Microbacterium marinilacus</name>
    <dbReference type="NCBI Taxonomy" id="415209"/>
    <lineage>
        <taxon>Bacteria</taxon>
        <taxon>Bacillati</taxon>
        <taxon>Actinomycetota</taxon>
        <taxon>Actinomycetes</taxon>
        <taxon>Micrococcales</taxon>
        <taxon>Microbacteriaceae</taxon>
        <taxon>Microbacterium</taxon>
    </lineage>
</organism>
<dbReference type="EMBL" id="BAAAYV010000002">
    <property type="protein sequence ID" value="GAA3645779.1"/>
    <property type="molecule type" value="Genomic_DNA"/>
</dbReference>
<keyword evidence="3" id="KW-1185">Reference proteome</keyword>
<name>A0ABP7B2G9_9MICO</name>